<gene>
    <name evidence="2" type="ORF">EKE94_04435</name>
</gene>
<dbReference type="GO" id="GO:0005524">
    <property type="term" value="F:ATP binding"/>
    <property type="evidence" value="ECO:0007669"/>
    <property type="project" value="InterPro"/>
</dbReference>
<keyword evidence="3" id="KW-1185">Reference proteome</keyword>
<proteinExistence type="predicted"/>
<dbReference type="AlphaFoldDB" id="A0A438AMM0"/>
<name>A0A438AMM0_9RHOB</name>
<dbReference type="GO" id="GO:0016887">
    <property type="term" value="F:ATP hydrolysis activity"/>
    <property type="evidence" value="ECO:0007669"/>
    <property type="project" value="InterPro"/>
</dbReference>
<dbReference type="GO" id="GO:0004176">
    <property type="term" value="F:ATP-dependent peptidase activity"/>
    <property type="evidence" value="ECO:0007669"/>
    <property type="project" value="InterPro"/>
</dbReference>
<organism evidence="2 3">
    <name type="scientific">Mesobaculum littorinae</name>
    <dbReference type="NCBI Taxonomy" id="2486419"/>
    <lineage>
        <taxon>Bacteria</taxon>
        <taxon>Pseudomonadati</taxon>
        <taxon>Pseudomonadota</taxon>
        <taxon>Alphaproteobacteria</taxon>
        <taxon>Rhodobacterales</taxon>
        <taxon>Roseobacteraceae</taxon>
        <taxon>Mesobaculum</taxon>
    </lineage>
</organism>
<comment type="caution">
    <text evidence="2">The sequence shown here is derived from an EMBL/GenBank/DDBJ whole genome shotgun (WGS) entry which is preliminary data.</text>
</comment>
<dbReference type="PANTHER" id="PTHR43718">
    <property type="entry name" value="LON PROTEASE"/>
    <property type="match status" value="1"/>
</dbReference>
<dbReference type="RefSeq" id="WP_127905357.1">
    <property type="nucleotide sequence ID" value="NZ_RQXX01000001.1"/>
</dbReference>
<dbReference type="GO" id="GO:0004252">
    <property type="term" value="F:serine-type endopeptidase activity"/>
    <property type="evidence" value="ECO:0007669"/>
    <property type="project" value="InterPro"/>
</dbReference>
<evidence type="ECO:0000313" key="3">
    <source>
        <dbReference type="Proteomes" id="UP000285908"/>
    </source>
</evidence>
<dbReference type="Pfam" id="PF00004">
    <property type="entry name" value="AAA"/>
    <property type="match status" value="1"/>
</dbReference>
<dbReference type="Proteomes" id="UP000285908">
    <property type="component" value="Unassembled WGS sequence"/>
</dbReference>
<dbReference type="PANTHER" id="PTHR43718:SF2">
    <property type="entry name" value="LON PROTEASE HOMOLOG, MITOCHONDRIAL"/>
    <property type="match status" value="1"/>
</dbReference>
<dbReference type="OrthoDB" id="5297432at2"/>
<protein>
    <submittedName>
        <fullName evidence="2">AAA family ATPase</fullName>
    </submittedName>
</protein>
<accession>A0A438AMM0</accession>
<dbReference type="InterPro" id="IPR027417">
    <property type="entry name" value="P-loop_NTPase"/>
</dbReference>
<feature type="domain" description="ATPase AAA-type core" evidence="1">
    <location>
        <begin position="154"/>
        <end position="294"/>
    </location>
</feature>
<dbReference type="EMBL" id="RQXX01000001">
    <property type="protein sequence ID" value="RVV99914.1"/>
    <property type="molecule type" value="Genomic_DNA"/>
</dbReference>
<dbReference type="InterPro" id="IPR027065">
    <property type="entry name" value="Lon_Prtase"/>
</dbReference>
<dbReference type="Gene3D" id="3.40.50.300">
    <property type="entry name" value="P-loop containing nucleotide triphosphate hydrolases"/>
    <property type="match status" value="1"/>
</dbReference>
<evidence type="ECO:0000313" key="2">
    <source>
        <dbReference type="EMBL" id="RVV99914.1"/>
    </source>
</evidence>
<dbReference type="InterPro" id="IPR003959">
    <property type="entry name" value="ATPase_AAA_core"/>
</dbReference>
<sequence length="362" mass="40438">MATIPFIQCKIFPVEQTADYLEKRFIKHLRLLRSGQVDQPAHEVELLGVDNQELHETRITHLERSRIQKRVKKLIARRQEASGMGHLQRDERERLTALAGGVRLATVKTEHQADEIAAALHDEMPWMGPATEQVWRAMRRSVREGTIGLRLPPILLDGPPGIGKSFWARRLGRLLTVPTTVIEATNENASFGVVGSQRGWGSAGLGRLISTILMEHVGNPVMVVDEVEKSGTATSMSGRAFGLSEALLPLLEPLTARSWSCPFYQVKFDMSWVIWVLTFNNYHALPEPLLSRCPPISLRALTTDELVMFIWREGRRQGTSDVALDAAVEAFKRAGQASQPSLRTAARVLQRAADLECHPTLH</sequence>
<reference evidence="2 3" key="1">
    <citation type="submission" date="2018-11" db="EMBL/GenBank/DDBJ databases">
        <title>Mesobaculum littorinae gen. nov., sp. nov., isolated from Littorina scabra that represents a novel genus of the order Rhodobacteraceae.</title>
        <authorList>
            <person name="Li F."/>
        </authorList>
    </citation>
    <scope>NUCLEOTIDE SEQUENCE [LARGE SCALE GENOMIC DNA]</scope>
    <source>
        <strain evidence="2 3">M0103</strain>
    </source>
</reference>
<dbReference type="GO" id="GO:0006515">
    <property type="term" value="P:protein quality control for misfolded or incompletely synthesized proteins"/>
    <property type="evidence" value="ECO:0007669"/>
    <property type="project" value="TreeGrafter"/>
</dbReference>
<evidence type="ECO:0000259" key="1">
    <source>
        <dbReference type="Pfam" id="PF00004"/>
    </source>
</evidence>
<dbReference type="SUPFAM" id="SSF52540">
    <property type="entry name" value="P-loop containing nucleoside triphosphate hydrolases"/>
    <property type="match status" value="1"/>
</dbReference>